<evidence type="ECO:0000256" key="1">
    <source>
        <dbReference type="SAM" id="MobiDB-lite"/>
    </source>
</evidence>
<proteinExistence type="predicted"/>
<dbReference type="InterPro" id="IPR041151">
    <property type="entry name" value="Bac_RepA_C"/>
</dbReference>
<evidence type="ECO:0000313" key="4">
    <source>
        <dbReference type="Proteomes" id="UP000321051"/>
    </source>
</evidence>
<dbReference type="RefSeq" id="WP_094908685.1">
    <property type="nucleotide sequence ID" value="NZ_BJUN01000014.1"/>
</dbReference>
<reference evidence="3 4" key="1">
    <citation type="submission" date="2019-07" db="EMBL/GenBank/DDBJ databases">
        <title>Whole genome shotgun sequence of Marinococcus halophilus NBRC 102359.</title>
        <authorList>
            <person name="Hosoyama A."/>
            <person name="Uohara A."/>
            <person name="Ohji S."/>
            <person name="Ichikawa N."/>
        </authorList>
    </citation>
    <scope>NUCLEOTIDE SEQUENCE [LARGE SCALE GENOMIC DNA]</scope>
    <source>
        <strain evidence="3 4">NBRC 102359</strain>
    </source>
</reference>
<feature type="domain" description="Replication initiator protein A C-terminal" evidence="2">
    <location>
        <begin position="192"/>
        <end position="275"/>
    </location>
</feature>
<accession>A0A510Y7V4</accession>
<dbReference type="AlphaFoldDB" id="A0A510Y7V4"/>
<dbReference type="EMBL" id="BJUN01000014">
    <property type="protein sequence ID" value="GEK59442.1"/>
    <property type="molecule type" value="Genomic_DNA"/>
</dbReference>
<feature type="compositionally biased region" description="Low complexity" evidence="1">
    <location>
        <begin position="145"/>
        <end position="154"/>
    </location>
</feature>
<dbReference type="InterPro" id="IPR036388">
    <property type="entry name" value="WH-like_DNA-bd_sf"/>
</dbReference>
<dbReference type="Pfam" id="PF18008">
    <property type="entry name" value="Bac_RepA_C"/>
    <property type="match status" value="1"/>
</dbReference>
<dbReference type="Proteomes" id="UP000321051">
    <property type="component" value="Unassembled WGS sequence"/>
</dbReference>
<dbReference type="OrthoDB" id="3199595at2"/>
<dbReference type="STRING" id="1371.GCA_900166605_01001"/>
<sequence>MDTVIQFEGTIYENGYGLIAQRVMRDKTLPKQSKLIYSYMCSFAGTNGDGERTAFPSVSLQCDELGMSEDTYYKWRKYLVDRGYIRITRQRKEGAKFDRNIYSILAVPVESKKEESNPYQKIANTDPHPKKPNTVNPSTDNLGTNSNNSNNNSFNKKKQKETNFKDFSPQQKYNDKEKNKEELLKASLKSVLPNKIFYALDNFSDSYQELYEWIGILFRSKNQVEKDNDQLILLENYEETFFIILQNAIRNIKTNAKVNKPSDYLFITIKSEIEKHIASQTRLDAIKNKGMNQDGGLETSLFADENSSLTLDTDNNSNLEIEKAHFKAMLAERRENK</sequence>
<protein>
    <recommendedName>
        <fullName evidence="2">Replication initiator protein A C-terminal domain-containing protein</fullName>
    </recommendedName>
</protein>
<feature type="region of interest" description="Disordered" evidence="1">
    <location>
        <begin position="115"/>
        <end position="178"/>
    </location>
</feature>
<organism evidence="3 4">
    <name type="scientific">Marinococcus halophilus</name>
    <dbReference type="NCBI Taxonomy" id="1371"/>
    <lineage>
        <taxon>Bacteria</taxon>
        <taxon>Bacillati</taxon>
        <taxon>Bacillota</taxon>
        <taxon>Bacilli</taxon>
        <taxon>Bacillales</taxon>
        <taxon>Bacillaceae</taxon>
        <taxon>Marinococcus</taxon>
    </lineage>
</organism>
<evidence type="ECO:0000259" key="2">
    <source>
        <dbReference type="Pfam" id="PF18008"/>
    </source>
</evidence>
<evidence type="ECO:0000313" key="3">
    <source>
        <dbReference type="EMBL" id="GEK59442.1"/>
    </source>
</evidence>
<feature type="compositionally biased region" description="Polar residues" evidence="1">
    <location>
        <begin position="133"/>
        <end position="144"/>
    </location>
</feature>
<comment type="caution">
    <text evidence="3">The sequence shown here is derived from an EMBL/GenBank/DDBJ whole genome shotgun (WGS) entry which is preliminary data.</text>
</comment>
<dbReference type="Pfam" id="PF13730">
    <property type="entry name" value="HTH_36"/>
    <property type="match status" value="1"/>
</dbReference>
<gene>
    <name evidence="3" type="ORF">MHA01_23470</name>
</gene>
<name>A0A510Y7V4_MARHA</name>
<keyword evidence="4" id="KW-1185">Reference proteome</keyword>
<dbReference type="Gene3D" id="1.10.10.10">
    <property type="entry name" value="Winged helix-like DNA-binding domain superfamily/Winged helix DNA-binding domain"/>
    <property type="match status" value="1"/>
</dbReference>